<feature type="transmembrane region" description="Helical" evidence="8">
    <location>
        <begin position="97"/>
        <end position="115"/>
    </location>
</feature>
<evidence type="ECO:0000256" key="2">
    <source>
        <dbReference type="ARBA" id="ARBA00010423"/>
    </source>
</evidence>
<keyword evidence="7 8" id="KW-0472">Membrane</keyword>
<comment type="caution">
    <text evidence="11">The sequence shown here is derived from an EMBL/GenBank/DDBJ whole genome shotgun (WGS) entry which is preliminary data.</text>
</comment>
<gene>
    <name evidence="11" type="ORF">J2X05_001458</name>
</gene>
<dbReference type="InterPro" id="IPR043604">
    <property type="entry name" value="DUF883_N"/>
</dbReference>
<reference evidence="11 12" key="1">
    <citation type="submission" date="2023-07" db="EMBL/GenBank/DDBJ databases">
        <title>Sorghum-associated microbial communities from plants grown in Nebraska, USA.</title>
        <authorList>
            <person name="Schachtman D."/>
        </authorList>
    </citation>
    <scope>NUCLEOTIDE SEQUENCE [LARGE SCALE GENOMIC DNA]</scope>
    <source>
        <strain evidence="11 12">BE190</strain>
    </source>
</reference>
<evidence type="ECO:0000259" key="9">
    <source>
        <dbReference type="Pfam" id="PF05957"/>
    </source>
</evidence>
<dbReference type="InterPro" id="IPR043605">
    <property type="entry name" value="DUF883_C"/>
</dbReference>
<dbReference type="RefSeq" id="WP_310070594.1">
    <property type="nucleotide sequence ID" value="NZ_JAVDVX010000002.1"/>
</dbReference>
<sequence length="123" mass="13489">MSILSHTAKKEVGISKDKIHEASTDITNEFKSFVSDIESLVKETASLTGDDLAQAKIKINQRINAAKHRFSHAGDTVLTQARKTAVRTNEYVHEKPWAIIGTSALVSFVLGMLLGHRDESSAK</sequence>
<evidence type="ECO:0000256" key="1">
    <source>
        <dbReference type="ARBA" id="ARBA00004377"/>
    </source>
</evidence>
<feature type="domain" description="DUF883" evidence="9">
    <location>
        <begin position="26"/>
        <end position="75"/>
    </location>
</feature>
<evidence type="ECO:0000313" key="11">
    <source>
        <dbReference type="EMBL" id="MDR7089452.1"/>
    </source>
</evidence>
<evidence type="ECO:0000259" key="10">
    <source>
        <dbReference type="Pfam" id="PF19029"/>
    </source>
</evidence>
<dbReference type="Pfam" id="PF05957">
    <property type="entry name" value="DUF883"/>
    <property type="match status" value="1"/>
</dbReference>
<evidence type="ECO:0000256" key="5">
    <source>
        <dbReference type="ARBA" id="ARBA00022692"/>
    </source>
</evidence>
<comment type="subcellular location">
    <subcellularLocation>
        <location evidence="1">Cell inner membrane</location>
        <topology evidence="1">Single-pass membrane protein</topology>
    </subcellularLocation>
</comment>
<organism evidence="11 12">
    <name type="scientific">Cellvibrio fibrivorans</name>
    <dbReference type="NCBI Taxonomy" id="126350"/>
    <lineage>
        <taxon>Bacteria</taxon>
        <taxon>Pseudomonadati</taxon>
        <taxon>Pseudomonadota</taxon>
        <taxon>Gammaproteobacteria</taxon>
        <taxon>Cellvibrionales</taxon>
        <taxon>Cellvibrionaceae</taxon>
        <taxon>Cellvibrio</taxon>
    </lineage>
</organism>
<name>A0ABU1UWE2_9GAMM</name>
<comment type="similarity">
    <text evidence="2">Belongs to the ElaB/YgaM/YqjD family.</text>
</comment>
<evidence type="ECO:0000256" key="6">
    <source>
        <dbReference type="ARBA" id="ARBA00022989"/>
    </source>
</evidence>
<evidence type="ECO:0000256" key="3">
    <source>
        <dbReference type="ARBA" id="ARBA00022475"/>
    </source>
</evidence>
<evidence type="ECO:0000256" key="4">
    <source>
        <dbReference type="ARBA" id="ARBA00022519"/>
    </source>
</evidence>
<accession>A0ABU1UWE2</accession>
<dbReference type="InterPro" id="IPR010279">
    <property type="entry name" value="YqjD/ElaB"/>
</dbReference>
<protein>
    <submittedName>
        <fullName evidence="11">ElaB/YqjD/DUF883 family membrane-anchored ribosome-binding protein</fullName>
    </submittedName>
</protein>
<dbReference type="PANTHER" id="PTHR35893:SF3">
    <property type="entry name" value="INNER MEMBRANE PROTEIN"/>
    <property type="match status" value="1"/>
</dbReference>
<keyword evidence="6 8" id="KW-1133">Transmembrane helix</keyword>
<keyword evidence="12" id="KW-1185">Reference proteome</keyword>
<evidence type="ECO:0000256" key="7">
    <source>
        <dbReference type="ARBA" id="ARBA00023136"/>
    </source>
</evidence>
<dbReference type="EMBL" id="JAVDVX010000002">
    <property type="protein sequence ID" value="MDR7089452.1"/>
    <property type="molecule type" value="Genomic_DNA"/>
</dbReference>
<keyword evidence="5 8" id="KW-0812">Transmembrane</keyword>
<evidence type="ECO:0000313" key="12">
    <source>
        <dbReference type="Proteomes" id="UP001253595"/>
    </source>
</evidence>
<feature type="domain" description="DUF883" evidence="10">
    <location>
        <begin position="88"/>
        <end position="117"/>
    </location>
</feature>
<keyword evidence="4" id="KW-0997">Cell inner membrane</keyword>
<proteinExistence type="inferred from homology"/>
<dbReference type="PANTHER" id="PTHR35893">
    <property type="entry name" value="INNER MEMBRANE PROTEIN-RELATED"/>
    <property type="match status" value="1"/>
</dbReference>
<dbReference type="Proteomes" id="UP001253595">
    <property type="component" value="Unassembled WGS sequence"/>
</dbReference>
<keyword evidence="3" id="KW-1003">Cell membrane</keyword>
<dbReference type="Pfam" id="PF19029">
    <property type="entry name" value="DUF883_C"/>
    <property type="match status" value="1"/>
</dbReference>
<evidence type="ECO:0000256" key="8">
    <source>
        <dbReference type="SAM" id="Phobius"/>
    </source>
</evidence>